<dbReference type="EMBL" id="CP138359">
    <property type="protein sequence ID" value="WPF82851.1"/>
    <property type="molecule type" value="Genomic_DNA"/>
</dbReference>
<keyword evidence="1" id="KW-1133">Transmembrane helix</keyword>
<feature type="transmembrane region" description="Helical" evidence="1">
    <location>
        <begin position="12"/>
        <end position="32"/>
    </location>
</feature>
<evidence type="ECO:0000256" key="1">
    <source>
        <dbReference type="SAM" id="Phobius"/>
    </source>
</evidence>
<dbReference type="RefSeq" id="WP_319158575.1">
    <property type="nucleotide sequence ID" value="NZ_CP138359.1"/>
</dbReference>
<evidence type="ECO:0000313" key="2">
    <source>
        <dbReference type="EMBL" id="WPF82851.1"/>
    </source>
</evidence>
<proteinExistence type="predicted"/>
<keyword evidence="1" id="KW-0472">Membrane</keyword>
<accession>A0AAF0Z963</accession>
<protein>
    <submittedName>
        <fullName evidence="2">LapA family protein</fullName>
    </submittedName>
</protein>
<keyword evidence="3" id="KW-1185">Reference proteome</keyword>
<keyword evidence="1" id="KW-0812">Transmembrane</keyword>
<feature type="transmembrane region" description="Helical" evidence="1">
    <location>
        <begin position="52"/>
        <end position="70"/>
    </location>
</feature>
<dbReference type="Proteomes" id="UP001304340">
    <property type="component" value="Chromosome"/>
</dbReference>
<organism evidence="2 3">
    <name type="scientific">Sanguibacter biliveldensis</name>
    <dbReference type="NCBI Taxonomy" id="3030830"/>
    <lineage>
        <taxon>Bacteria</taxon>
        <taxon>Bacillati</taxon>
        <taxon>Actinomycetota</taxon>
        <taxon>Actinomycetes</taxon>
        <taxon>Micrococcales</taxon>
        <taxon>Sanguibacteraceae</taxon>
        <taxon>Sanguibacter</taxon>
    </lineage>
</organism>
<dbReference type="AlphaFoldDB" id="A0AAF0Z963"/>
<gene>
    <name evidence="2" type="ORF">SANBI_000483</name>
</gene>
<reference evidence="3" key="1">
    <citation type="submission" date="2023-11" db="EMBL/GenBank/DDBJ databases">
        <authorList>
            <person name="Helweg L.P."/>
            <person name="Kiel A."/>
            <person name="Hitz F."/>
            <person name="Ruckert-Reed C."/>
            <person name="Busche T."/>
            <person name="Kaltschmidt B."/>
            <person name="Kaltschmidt C."/>
        </authorList>
    </citation>
    <scope>NUCLEOTIDE SEQUENCE [LARGE SCALE GENOMIC DNA]</scope>
    <source>
        <strain evidence="3">4.1</strain>
    </source>
</reference>
<evidence type="ECO:0000313" key="3">
    <source>
        <dbReference type="Proteomes" id="UP001304340"/>
    </source>
</evidence>
<sequence length="76" mass="8745">MTEPAQTENAVVAFVKQRWLSILLVVLAVVFILQNRGETTIHVLWMTVNSPLWLFLALMFLAGIVAGAFYRRRKKR</sequence>
<name>A0AAF0Z963_9MICO</name>
<dbReference type="KEGG" id="sbil:SANBI_000483"/>